<name>A0A1X1EL70_PANCY</name>
<keyword evidence="8" id="KW-1185">Reference proteome</keyword>
<dbReference type="Pfam" id="PF00120">
    <property type="entry name" value="Gln-synt_C"/>
    <property type="match status" value="1"/>
</dbReference>
<dbReference type="RefSeq" id="WP_084879393.1">
    <property type="nucleotide sequence ID" value="NZ_JAGGMY010000005.1"/>
</dbReference>
<evidence type="ECO:0000256" key="2">
    <source>
        <dbReference type="ARBA" id="ARBA00022598"/>
    </source>
</evidence>
<dbReference type="GO" id="GO:0004356">
    <property type="term" value="F:glutamine synthetase activity"/>
    <property type="evidence" value="ECO:0007669"/>
    <property type="project" value="InterPro"/>
</dbReference>
<dbReference type="InterPro" id="IPR008146">
    <property type="entry name" value="Gln_synth_cat_dom"/>
</dbReference>
<reference evidence="7 8" key="1">
    <citation type="journal article" date="2017" name="Antonie Van Leeuwenhoek">
        <title>Phylogenomic resolution of the bacterial genus Pantoea and its relationship with Erwinia and Tatumella.</title>
        <authorList>
            <person name="Palmer M."/>
            <person name="Steenkamp E.T."/>
            <person name="Coetzee M.P."/>
            <person name="Chan W.Y."/>
            <person name="van Zyl E."/>
            <person name="De Maayer P."/>
            <person name="Coutinho T.A."/>
            <person name="Blom J."/>
            <person name="Smits T.H."/>
            <person name="Duffy B."/>
            <person name="Venter S.N."/>
        </authorList>
    </citation>
    <scope>NUCLEOTIDE SEQUENCE [LARGE SCALE GENOMIC DNA]</scope>
    <source>
        <strain evidence="7 8">LMG 2657</strain>
    </source>
</reference>
<comment type="similarity">
    <text evidence="4 5">Belongs to the glutamine synthetase family.</text>
</comment>
<accession>A0A1X1EL70</accession>
<dbReference type="Gene3D" id="3.10.20.70">
    <property type="entry name" value="Glutamine synthetase, N-terminal domain"/>
    <property type="match status" value="1"/>
</dbReference>
<dbReference type="PROSITE" id="PS00181">
    <property type="entry name" value="GLNA_ATP"/>
    <property type="match status" value="1"/>
</dbReference>
<evidence type="ECO:0000256" key="3">
    <source>
        <dbReference type="ARBA" id="ARBA00022842"/>
    </source>
</evidence>
<gene>
    <name evidence="7" type="ORF">HA50_24025</name>
</gene>
<proteinExistence type="inferred from homology"/>
<sequence length="454" mass="48689">MDKVAAVENNQSIDSQCESLIASGVATLFATLVDSAGVIRGKSIPATRLKTISQSGVGASPSWALFCADNAIAWIPAFSAVGDDRLRADLSALVKLKDGFCWAPVDVFEQEGERAAWCSRHFLRSQVEALQTAGIETLAAGELEFYLLPEESDASAGHWHAYGMGALLDKEAVVNDIVNSLGEAGVGLEQFHAEYGTAQYELSLAPADPVTAIDRLVLTRILLGRIARKHKLRISFSPKPFEGGAGNGAHLHFSFTRQGKPLLAGGEGAYGITAEGGSLIAGIVHYLPEMVALLAPSVLSADRLQPGHWSGAYACWGLENREAAVRYCAANPANPYGAHLEVKCIDPSANPYIACGAVLGMALAGHTQSMPLPEATQSAPADFSEQQRSEKQIKRLIYSQADALTRLEQSELAQALFRPELLGALIAVRRHEHDSYGHLPLKTTTEKFRFAWSV</sequence>
<dbReference type="AlphaFoldDB" id="A0A1X1EL70"/>
<keyword evidence="3" id="KW-0460">Magnesium</keyword>
<dbReference type="SMART" id="SM01230">
    <property type="entry name" value="Gln-synt_C"/>
    <property type="match status" value="1"/>
</dbReference>
<dbReference type="PROSITE" id="PS51987">
    <property type="entry name" value="GS_CATALYTIC"/>
    <property type="match status" value="1"/>
</dbReference>
<dbReference type="Proteomes" id="UP000193749">
    <property type="component" value="Unassembled WGS sequence"/>
</dbReference>
<dbReference type="SUPFAM" id="SSF55931">
    <property type="entry name" value="Glutamine synthetase/guanido kinase"/>
    <property type="match status" value="1"/>
</dbReference>
<keyword evidence="2" id="KW-0436">Ligase</keyword>
<comment type="cofactor">
    <cofactor evidence="1">
        <name>Mg(2+)</name>
        <dbReference type="ChEBI" id="CHEBI:18420"/>
    </cofactor>
</comment>
<dbReference type="PANTHER" id="PTHR43785">
    <property type="entry name" value="GAMMA-GLUTAMYLPUTRESCINE SYNTHETASE"/>
    <property type="match status" value="1"/>
</dbReference>
<dbReference type="InterPro" id="IPR014746">
    <property type="entry name" value="Gln_synth/guanido_kin_cat_dom"/>
</dbReference>
<dbReference type="EMBL" id="MLJI01000002">
    <property type="protein sequence ID" value="ORM89675.1"/>
    <property type="molecule type" value="Genomic_DNA"/>
</dbReference>
<dbReference type="GO" id="GO:0006542">
    <property type="term" value="P:glutamine biosynthetic process"/>
    <property type="evidence" value="ECO:0007669"/>
    <property type="project" value="InterPro"/>
</dbReference>
<evidence type="ECO:0000259" key="6">
    <source>
        <dbReference type="PROSITE" id="PS51987"/>
    </source>
</evidence>
<dbReference type="Gene3D" id="3.30.590.10">
    <property type="entry name" value="Glutamine synthetase/guanido kinase, catalytic domain"/>
    <property type="match status" value="1"/>
</dbReference>
<protein>
    <submittedName>
        <fullName evidence="7">Glutamine synthetase</fullName>
    </submittedName>
</protein>
<feature type="domain" description="GS catalytic" evidence="6">
    <location>
        <begin position="119"/>
        <end position="454"/>
    </location>
</feature>
<evidence type="ECO:0000256" key="1">
    <source>
        <dbReference type="ARBA" id="ARBA00001946"/>
    </source>
</evidence>
<evidence type="ECO:0000313" key="8">
    <source>
        <dbReference type="Proteomes" id="UP000193749"/>
    </source>
</evidence>
<evidence type="ECO:0000256" key="4">
    <source>
        <dbReference type="PROSITE-ProRule" id="PRU01331"/>
    </source>
</evidence>
<evidence type="ECO:0000313" key="7">
    <source>
        <dbReference type="EMBL" id="ORM89675.1"/>
    </source>
</evidence>
<dbReference type="STRING" id="55209.HA50_24025"/>
<dbReference type="OrthoDB" id="9789509at2"/>
<dbReference type="InterPro" id="IPR036651">
    <property type="entry name" value="Gln_synt_N_sf"/>
</dbReference>
<organism evidence="7 8">
    <name type="scientific">Pantoea cypripedii</name>
    <name type="common">Pectobacterium cypripedii</name>
    <name type="synonym">Erwinia cypripedii</name>
    <dbReference type="NCBI Taxonomy" id="55209"/>
    <lineage>
        <taxon>Bacteria</taxon>
        <taxon>Pseudomonadati</taxon>
        <taxon>Pseudomonadota</taxon>
        <taxon>Gammaproteobacteria</taxon>
        <taxon>Enterobacterales</taxon>
        <taxon>Erwiniaceae</taxon>
        <taxon>Pantoea</taxon>
    </lineage>
</organism>
<dbReference type="PANTHER" id="PTHR43785:SF12">
    <property type="entry name" value="TYPE-1 GLUTAMINE SYNTHETASE 2"/>
    <property type="match status" value="1"/>
</dbReference>
<evidence type="ECO:0000256" key="5">
    <source>
        <dbReference type="RuleBase" id="RU000384"/>
    </source>
</evidence>
<dbReference type="InterPro" id="IPR027303">
    <property type="entry name" value="Gln_synth_gly_rich_site"/>
</dbReference>
<comment type="caution">
    <text evidence="7">The sequence shown here is derived from an EMBL/GenBank/DDBJ whole genome shotgun (WGS) entry which is preliminary data.</text>
</comment>